<sequence>MLVPVECNGVSKWVRVPQVEDEYNYSQFLQAVLAKFNLPGSASLSLKDSSNVEVDSDIFDELLKSSGVSFRAEECDGSNAEVEFSEGSSLSDWSPSPSRASQGSSSSGSDSTLILESTKARKRQLVEGPLDSNVARNNVRVALYSKPGGKEIFKEYEKTSTISDVTRRKMVNILVADMVESHGRVPPVNVRILYALGITTLFPKLKDPDSQNGYEHFYDHQSGSGYLAWRLKTVQRNSAQDSKKSRTNFQEGPKTPRSIHSDEKQLTGDECREAISVMKHSSNTTLVKNKMKATFQHRQKVVQDPDTASTVLDLFPRFLDTPGLIDQDFTMIFGEEVSGKFLSKWPTFFKPRVIADCCKNLTTSPHVDELLLAAQQESDDSVWHSEEWDSEMAAILLLLHLLPPTVKGKKAGKMSASEAARRLIKFMKVGSSMETFLKETGPKQPFLLGVGERSNSIQDFYVILDQKAIPCRMQTPVAAFDELFKAHYAFAVSYDDALSSFFIFIQTTVYGIDVGKVKESPRVKEIRARVLHSEV</sequence>
<evidence type="ECO:0000313" key="2">
    <source>
        <dbReference type="EMBL" id="CAB1437168.1"/>
    </source>
</evidence>
<feature type="region of interest" description="Disordered" evidence="1">
    <location>
        <begin position="86"/>
        <end position="113"/>
    </location>
</feature>
<accession>A0A9N7YU15</accession>
<keyword evidence="3" id="KW-1185">Reference proteome</keyword>
<feature type="compositionally biased region" description="Low complexity" evidence="1">
    <location>
        <begin position="86"/>
        <end position="111"/>
    </location>
</feature>
<name>A0A9N7YU15_PLEPL</name>
<dbReference type="EMBL" id="CADEAL010001994">
    <property type="protein sequence ID" value="CAB1437168.1"/>
    <property type="molecule type" value="Genomic_DNA"/>
</dbReference>
<dbReference type="PANTHER" id="PTHR31025">
    <property type="entry name" value="SI:CH211-196P9.1-RELATED"/>
    <property type="match status" value="1"/>
</dbReference>
<comment type="caution">
    <text evidence="2">The sequence shown here is derived from an EMBL/GenBank/DDBJ whole genome shotgun (WGS) entry which is preliminary data.</text>
</comment>
<reference evidence="2" key="1">
    <citation type="submission" date="2020-03" db="EMBL/GenBank/DDBJ databases">
        <authorList>
            <person name="Weist P."/>
        </authorList>
    </citation>
    <scope>NUCLEOTIDE SEQUENCE</scope>
</reference>
<dbReference type="Proteomes" id="UP001153269">
    <property type="component" value="Unassembled WGS sequence"/>
</dbReference>
<evidence type="ECO:0000313" key="3">
    <source>
        <dbReference type="Proteomes" id="UP001153269"/>
    </source>
</evidence>
<organism evidence="2 3">
    <name type="scientific">Pleuronectes platessa</name>
    <name type="common">European plaice</name>
    <dbReference type="NCBI Taxonomy" id="8262"/>
    <lineage>
        <taxon>Eukaryota</taxon>
        <taxon>Metazoa</taxon>
        <taxon>Chordata</taxon>
        <taxon>Craniata</taxon>
        <taxon>Vertebrata</taxon>
        <taxon>Euteleostomi</taxon>
        <taxon>Actinopterygii</taxon>
        <taxon>Neopterygii</taxon>
        <taxon>Teleostei</taxon>
        <taxon>Neoteleostei</taxon>
        <taxon>Acanthomorphata</taxon>
        <taxon>Carangaria</taxon>
        <taxon>Pleuronectiformes</taxon>
        <taxon>Pleuronectoidei</taxon>
        <taxon>Pleuronectidae</taxon>
        <taxon>Pleuronectes</taxon>
    </lineage>
</organism>
<proteinExistence type="predicted"/>
<protein>
    <submittedName>
        <fullName evidence="2">Uncharacterized protein</fullName>
    </submittedName>
</protein>
<dbReference type="AlphaFoldDB" id="A0A9N7YU15"/>
<dbReference type="OrthoDB" id="8940309at2759"/>
<feature type="region of interest" description="Disordered" evidence="1">
    <location>
        <begin position="237"/>
        <end position="266"/>
    </location>
</feature>
<gene>
    <name evidence="2" type="ORF">PLEPLA_LOCUS25201</name>
</gene>
<evidence type="ECO:0000256" key="1">
    <source>
        <dbReference type="SAM" id="MobiDB-lite"/>
    </source>
</evidence>
<dbReference type="PANTHER" id="PTHR31025:SF29">
    <property type="entry name" value="SI:CH211-196P9.1"/>
    <property type="match status" value="1"/>
</dbReference>